<reference evidence="7 8" key="1">
    <citation type="submission" date="2019-11" db="EMBL/GenBank/DDBJ databases">
        <title>Pedobacter sp. HMF7647 Genome sequencing and assembly.</title>
        <authorList>
            <person name="Kang H."/>
            <person name="Kim H."/>
            <person name="Joh K."/>
        </authorList>
    </citation>
    <scope>NUCLEOTIDE SEQUENCE [LARGE SCALE GENOMIC DNA]</scope>
    <source>
        <strain evidence="7 8">HMF7647</strain>
    </source>
</reference>
<keyword evidence="4" id="KW-0472">Membrane</keyword>
<evidence type="ECO:0000256" key="5">
    <source>
        <dbReference type="ARBA" id="ARBA00023237"/>
    </source>
</evidence>
<evidence type="ECO:0000256" key="4">
    <source>
        <dbReference type="ARBA" id="ARBA00023136"/>
    </source>
</evidence>
<evidence type="ECO:0000256" key="2">
    <source>
        <dbReference type="ARBA" id="ARBA00006275"/>
    </source>
</evidence>
<gene>
    <name evidence="7" type="ORF">GS399_20030</name>
</gene>
<comment type="caution">
    <text evidence="7">The sequence shown here is derived from an EMBL/GenBank/DDBJ whole genome shotgun (WGS) entry which is preliminary data.</text>
</comment>
<protein>
    <submittedName>
        <fullName evidence="7">RagB/SusD family nutrient uptake outer membrane protein</fullName>
    </submittedName>
</protein>
<dbReference type="GO" id="GO:0009279">
    <property type="term" value="C:cell outer membrane"/>
    <property type="evidence" value="ECO:0007669"/>
    <property type="project" value="UniProtKB-SubCell"/>
</dbReference>
<keyword evidence="3" id="KW-0732">Signal</keyword>
<evidence type="ECO:0000313" key="7">
    <source>
        <dbReference type="EMBL" id="MXV53262.1"/>
    </source>
</evidence>
<dbReference type="InterPro" id="IPR011990">
    <property type="entry name" value="TPR-like_helical_dom_sf"/>
</dbReference>
<dbReference type="CDD" id="cd08977">
    <property type="entry name" value="SusD"/>
    <property type="match status" value="1"/>
</dbReference>
<sequence length="433" mass="47456">MQNHIKTYGILFISASLFFTACKKDYGNLNNATIEDLSKNASKSDLNNLVSGTESGTRNSLNFYLDDVGVIGREIYRFSGSEPRYVLDLLGANSSTLSGNNFYITTPWAAKYRVVKNCNILIQSANNSSLITADEKKAYTGFAKTIEAYQLLLNLNLTYQNGIRVDVANPEQLGPLLNYTESLAAIASLLDEGKTDLTGSTVSFSLAGFPGLSDAAGLIQFNRALAARVNVYQKNWQGALSNLSASFFGLDRNLNLGAYHVFGTGSGDQLNSVFIPQNQNGEQRVAHPSFATDIEAGDDRLSKATLRTTPASLSGLSSDRDVWVYTSSTAPVGIIRNEELILIYAEANIQQGNLTEGLKAINKIRTSHGLGVYSGALTQADLITEMLKQRRYSLFAEGHRWVDLRRYNLLNTLPIDRTGDDVWVQFPLPVTEQ</sequence>
<comment type="similarity">
    <text evidence="2">Belongs to the SusD family.</text>
</comment>
<dbReference type="RefSeq" id="WP_160846441.1">
    <property type="nucleotide sequence ID" value="NZ_WVHT01000016.1"/>
</dbReference>
<keyword evidence="8" id="KW-1185">Reference proteome</keyword>
<dbReference type="PROSITE" id="PS51257">
    <property type="entry name" value="PROKAR_LIPOPROTEIN"/>
    <property type="match status" value="1"/>
</dbReference>
<keyword evidence="5" id="KW-0998">Cell outer membrane</keyword>
<dbReference type="EMBL" id="WVHT01000016">
    <property type="protein sequence ID" value="MXV53262.1"/>
    <property type="molecule type" value="Genomic_DNA"/>
</dbReference>
<evidence type="ECO:0000259" key="6">
    <source>
        <dbReference type="Pfam" id="PF07980"/>
    </source>
</evidence>
<evidence type="ECO:0000313" key="8">
    <source>
        <dbReference type="Proteomes" id="UP000466586"/>
    </source>
</evidence>
<dbReference type="Gene3D" id="1.25.40.390">
    <property type="match status" value="1"/>
</dbReference>
<evidence type="ECO:0000256" key="1">
    <source>
        <dbReference type="ARBA" id="ARBA00004442"/>
    </source>
</evidence>
<dbReference type="SUPFAM" id="SSF48452">
    <property type="entry name" value="TPR-like"/>
    <property type="match status" value="1"/>
</dbReference>
<name>A0A7K1YFB5_9SPHI</name>
<dbReference type="AlphaFoldDB" id="A0A7K1YFB5"/>
<organism evidence="7 8">
    <name type="scientific">Hufsiella arboris</name>
    <dbReference type="NCBI Taxonomy" id="2695275"/>
    <lineage>
        <taxon>Bacteria</taxon>
        <taxon>Pseudomonadati</taxon>
        <taxon>Bacteroidota</taxon>
        <taxon>Sphingobacteriia</taxon>
        <taxon>Sphingobacteriales</taxon>
        <taxon>Sphingobacteriaceae</taxon>
        <taxon>Hufsiella</taxon>
    </lineage>
</organism>
<comment type="subcellular location">
    <subcellularLocation>
        <location evidence="1">Cell outer membrane</location>
    </subcellularLocation>
</comment>
<dbReference type="InterPro" id="IPR012944">
    <property type="entry name" value="SusD_RagB_dom"/>
</dbReference>
<dbReference type="Proteomes" id="UP000466586">
    <property type="component" value="Unassembled WGS sequence"/>
</dbReference>
<accession>A0A7K1YFB5</accession>
<feature type="domain" description="RagB/SusD" evidence="6">
    <location>
        <begin position="319"/>
        <end position="408"/>
    </location>
</feature>
<evidence type="ECO:0000256" key="3">
    <source>
        <dbReference type="ARBA" id="ARBA00022729"/>
    </source>
</evidence>
<dbReference type="Pfam" id="PF07980">
    <property type="entry name" value="SusD_RagB"/>
    <property type="match status" value="1"/>
</dbReference>
<proteinExistence type="inferred from homology"/>